<dbReference type="Gene3D" id="3.20.20.410">
    <property type="entry name" value="Protein of unknown function UPF0759"/>
    <property type="match status" value="1"/>
</dbReference>
<dbReference type="InterPro" id="IPR036520">
    <property type="entry name" value="UPF0759_sf"/>
</dbReference>
<dbReference type="Proteomes" id="UP000273500">
    <property type="component" value="Unassembled WGS sequence"/>
</dbReference>
<protein>
    <submittedName>
        <fullName evidence="1">DUF72 domain-containing protein</fullName>
    </submittedName>
</protein>
<evidence type="ECO:0000313" key="2">
    <source>
        <dbReference type="Proteomes" id="UP000273500"/>
    </source>
</evidence>
<organism evidence="1 2">
    <name type="scientific">Hymenobacter rigui</name>
    <dbReference type="NCBI Taxonomy" id="334424"/>
    <lineage>
        <taxon>Bacteria</taxon>
        <taxon>Pseudomonadati</taxon>
        <taxon>Bacteroidota</taxon>
        <taxon>Cytophagia</taxon>
        <taxon>Cytophagales</taxon>
        <taxon>Hymenobacteraceae</taxon>
        <taxon>Hymenobacter</taxon>
    </lineage>
</organism>
<dbReference type="OrthoDB" id="9780310at2"/>
<dbReference type="AlphaFoldDB" id="A0A3R9V633"/>
<reference evidence="1 2" key="1">
    <citation type="submission" date="2018-12" db="EMBL/GenBank/DDBJ databases">
        <authorList>
            <person name="Feng G."/>
            <person name="Zhu H."/>
        </authorList>
    </citation>
    <scope>NUCLEOTIDE SEQUENCE [LARGE SCALE GENOMIC DNA]</scope>
    <source>
        <strain evidence="1 2">KCTC 12533</strain>
    </source>
</reference>
<dbReference type="SUPFAM" id="SSF117396">
    <property type="entry name" value="TM1631-like"/>
    <property type="match status" value="1"/>
</dbReference>
<gene>
    <name evidence="1" type="ORF">EI291_14550</name>
</gene>
<comment type="caution">
    <text evidence="1">The sequence shown here is derived from an EMBL/GenBank/DDBJ whole genome shotgun (WGS) entry which is preliminary data.</text>
</comment>
<dbReference type="EMBL" id="RWIT01000008">
    <property type="protein sequence ID" value="RSK47605.1"/>
    <property type="molecule type" value="Genomic_DNA"/>
</dbReference>
<name>A0A3R9V633_9BACT</name>
<keyword evidence="2" id="KW-1185">Reference proteome</keyword>
<proteinExistence type="predicted"/>
<sequence length="44" mass="5047">MHDQAEQIHDYIQEGKDVYAYFNNTMGAAFVNAQTLQQLVAERS</sequence>
<accession>A0A3R9V633</accession>
<evidence type="ECO:0000313" key="1">
    <source>
        <dbReference type="EMBL" id="RSK47605.1"/>
    </source>
</evidence>
<dbReference type="RefSeq" id="WP_125421687.1">
    <property type="nucleotide sequence ID" value="NZ_RWIT01000008.1"/>
</dbReference>